<evidence type="ECO:0000256" key="1">
    <source>
        <dbReference type="ARBA" id="ARBA00005466"/>
    </source>
</evidence>
<dbReference type="InterPro" id="IPR050416">
    <property type="entry name" value="FAD-linked_Oxidoreductase"/>
</dbReference>
<evidence type="ECO:0000313" key="8">
    <source>
        <dbReference type="Proteomes" id="UP000030151"/>
    </source>
</evidence>
<evidence type="ECO:0000259" key="6">
    <source>
        <dbReference type="PROSITE" id="PS51387"/>
    </source>
</evidence>
<feature type="region of interest" description="Disordered" evidence="5">
    <location>
        <begin position="1"/>
        <end position="20"/>
    </location>
</feature>
<name>A0A014P7X5_9HYPO</name>
<dbReference type="SUPFAM" id="SSF56176">
    <property type="entry name" value="FAD-binding/transporter-associated domain-like"/>
    <property type="match status" value="1"/>
</dbReference>
<dbReference type="AlphaFoldDB" id="A0A014P7X5"/>
<dbReference type="Gene3D" id="3.30.465.10">
    <property type="match status" value="1"/>
</dbReference>
<comment type="caution">
    <text evidence="7">The sequence shown here is derived from an EMBL/GenBank/DDBJ whole genome shotgun (WGS) entry which is preliminary data.</text>
</comment>
<evidence type="ECO:0000256" key="4">
    <source>
        <dbReference type="ARBA" id="ARBA00023002"/>
    </source>
</evidence>
<dbReference type="GO" id="GO:0016491">
    <property type="term" value="F:oxidoreductase activity"/>
    <property type="evidence" value="ECO:0007669"/>
    <property type="project" value="UniProtKB-KW"/>
</dbReference>
<dbReference type="InterPro" id="IPR036318">
    <property type="entry name" value="FAD-bd_PCMH-like_sf"/>
</dbReference>
<dbReference type="HOGENOM" id="CLU_018354_0_2_1"/>
<accession>A0A014P7X5</accession>
<organism evidence="7 8">
    <name type="scientific">Metarhizium robertsii</name>
    <dbReference type="NCBI Taxonomy" id="568076"/>
    <lineage>
        <taxon>Eukaryota</taxon>
        <taxon>Fungi</taxon>
        <taxon>Dikarya</taxon>
        <taxon>Ascomycota</taxon>
        <taxon>Pezizomycotina</taxon>
        <taxon>Sordariomycetes</taxon>
        <taxon>Hypocreomycetidae</taxon>
        <taxon>Hypocreales</taxon>
        <taxon>Clavicipitaceae</taxon>
        <taxon>Metarhizium</taxon>
    </lineage>
</organism>
<sequence length="483" mass="51693">MAAAEPKPAPSAENQTTQNLNVDATAAVISRWSDLHVSKPASVSIPGSEQDVISAIRLAKSKHLTIVVGGGGHATFVPVDSSTLYMDMKLFQSIDVDKDAGVVRVGGGVTTGRLLKCLTENGLYTPLSDSNAVGVVGSLLGGGHNSHAGLHGYMVDNAVSFRLVTANEEVIEVDAQSTGGKATLFHALCGAGQGHGVVVSATMKVYPLAGLQLTDNKIWRRVMVFPSSALAHVVEAYLALLPVPGPLYPQLVFQRAPPVTPLAGSPTVVLSVKYFGPASDAEKAASVLFASDLNNVAVQVDSKMIDASHLNDALEPLNVHGGLKSACGARLGKINAKMITSSFAKWLAITDELPDAHRSLVFLQSFNPAVLEAKGNSDPGKNMFLEARDRGFFLVVVTWCTTQSSFEKLLPYADDVLHVCRSEDGATPRTIPNTMRYKEPLKDIFTGERIMELHHLKKSWDPMGVFWSPYVGAYRHHHEEVAP</sequence>
<dbReference type="PROSITE" id="PS51387">
    <property type="entry name" value="FAD_PCMH"/>
    <property type="match status" value="1"/>
</dbReference>
<dbReference type="InterPro" id="IPR016167">
    <property type="entry name" value="FAD-bd_PCMH_sub1"/>
</dbReference>
<dbReference type="InterPro" id="IPR006093">
    <property type="entry name" value="Oxy_OxRdtase_FAD_BS"/>
</dbReference>
<dbReference type="InterPro" id="IPR016166">
    <property type="entry name" value="FAD-bd_PCMH"/>
</dbReference>
<feature type="compositionally biased region" description="Low complexity" evidence="5">
    <location>
        <begin position="1"/>
        <end position="13"/>
    </location>
</feature>
<feature type="domain" description="FAD-binding PCMH-type" evidence="6">
    <location>
        <begin position="36"/>
        <end position="208"/>
    </location>
</feature>
<evidence type="ECO:0000256" key="2">
    <source>
        <dbReference type="ARBA" id="ARBA00022630"/>
    </source>
</evidence>
<gene>
    <name evidence="7" type="ORF">X797_007456</name>
</gene>
<keyword evidence="4" id="KW-0560">Oxidoreductase</keyword>
<dbReference type="eggNOG" id="ENOG502SNP1">
    <property type="taxonomic scope" value="Eukaryota"/>
</dbReference>
<keyword evidence="3" id="KW-0274">FAD</keyword>
<dbReference type="Gene3D" id="3.30.43.10">
    <property type="entry name" value="Uridine Diphospho-n-acetylenolpyruvylglucosamine Reductase, domain 2"/>
    <property type="match status" value="1"/>
</dbReference>
<proteinExistence type="inferred from homology"/>
<dbReference type="PANTHER" id="PTHR42973:SF7">
    <property type="entry name" value="FAD-BINDING PCMH-TYPE DOMAIN-CONTAINING PROTEIN"/>
    <property type="match status" value="1"/>
</dbReference>
<reference evidence="7 8" key="1">
    <citation type="submission" date="2014-02" db="EMBL/GenBank/DDBJ databases">
        <title>The genome sequence of the entomopathogenic fungus Metarhizium robertsii ARSEF 2575.</title>
        <authorList>
            <person name="Giuliano Garisto Donzelli B."/>
            <person name="Roe B.A."/>
            <person name="Macmil S.L."/>
            <person name="Krasnoff S.B."/>
            <person name="Gibson D.M."/>
        </authorList>
    </citation>
    <scope>NUCLEOTIDE SEQUENCE [LARGE SCALE GENOMIC DNA]</scope>
    <source>
        <strain evidence="7 8">ARSEF 2575</strain>
    </source>
</reference>
<dbReference type="Gene3D" id="3.40.462.20">
    <property type="match status" value="1"/>
</dbReference>
<dbReference type="OrthoDB" id="415825at2759"/>
<dbReference type="PROSITE" id="PS00862">
    <property type="entry name" value="OX2_COVAL_FAD"/>
    <property type="match status" value="1"/>
</dbReference>
<dbReference type="EMBL" id="JELW01000019">
    <property type="protein sequence ID" value="EXU99321.1"/>
    <property type="molecule type" value="Genomic_DNA"/>
</dbReference>
<evidence type="ECO:0000313" key="7">
    <source>
        <dbReference type="EMBL" id="EXU99321.1"/>
    </source>
</evidence>
<dbReference type="InterPro" id="IPR006094">
    <property type="entry name" value="Oxid_FAD_bind_N"/>
</dbReference>
<evidence type="ECO:0000256" key="5">
    <source>
        <dbReference type="SAM" id="MobiDB-lite"/>
    </source>
</evidence>
<dbReference type="Proteomes" id="UP000030151">
    <property type="component" value="Unassembled WGS sequence"/>
</dbReference>
<evidence type="ECO:0000256" key="3">
    <source>
        <dbReference type="ARBA" id="ARBA00022827"/>
    </source>
</evidence>
<protein>
    <submittedName>
        <fullName evidence="7">FAD/FMN-binding dehydrogenase</fullName>
    </submittedName>
</protein>
<comment type="similarity">
    <text evidence="1">Belongs to the oxygen-dependent FAD-linked oxidoreductase family.</text>
</comment>
<keyword evidence="2" id="KW-0285">Flavoprotein</keyword>
<dbReference type="InterPro" id="IPR016169">
    <property type="entry name" value="FAD-bd_PCMH_sub2"/>
</dbReference>
<dbReference type="Pfam" id="PF01565">
    <property type="entry name" value="FAD_binding_4"/>
    <property type="match status" value="1"/>
</dbReference>
<dbReference type="PANTHER" id="PTHR42973">
    <property type="entry name" value="BINDING OXIDOREDUCTASE, PUTATIVE (AFU_ORTHOLOGUE AFUA_1G17690)-RELATED"/>
    <property type="match status" value="1"/>
</dbReference>
<dbReference type="GO" id="GO:0071949">
    <property type="term" value="F:FAD binding"/>
    <property type="evidence" value="ECO:0007669"/>
    <property type="project" value="InterPro"/>
</dbReference>